<dbReference type="PANTHER" id="PTHR24419">
    <property type="entry name" value="INTERLEUKIN-1 RECEPTOR-ASSOCIATED KINASE"/>
    <property type="match status" value="1"/>
</dbReference>
<comment type="catalytic activity">
    <reaction evidence="17">
        <text>L-seryl-[protein] + ATP = O-phospho-L-seryl-[protein] + ADP + H(+)</text>
        <dbReference type="Rhea" id="RHEA:17989"/>
        <dbReference type="Rhea" id="RHEA-COMP:9863"/>
        <dbReference type="Rhea" id="RHEA-COMP:11604"/>
        <dbReference type="ChEBI" id="CHEBI:15378"/>
        <dbReference type="ChEBI" id="CHEBI:29999"/>
        <dbReference type="ChEBI" id="CHEBI:30616"/>
        <dbReference type="ChEBI" id="CHEBI:83421"/>
        <dbReference type="ChEBI" id="CHEBI:456216"/>
        <dbReference type="EC" id="2.7.11.1"/>
    </reaction>
</comment>
<dbReference type="GO" id="GO:0005634">
    <property type="term" value="C:nucleus"/>
    <property type="evidence" value="ECO:0007669"/>
    <property type="project" value="UniProtKB-SubCell"/>
</dbReference>
<evidence type="ECO:0000256" key="3">
    <source>
        <dbReference type="ARBA" id="ARBA00004186"/>
    </source>
</evidence>
<evidence type="ECO:0000256" key="21">
    <source>
        <dbReference type="PROSITE-ProRule" id="PRU10141"/>
    </source>
</evidence>
<evidence type="ECO:0000256" key="13">
    <source>
        <dbReference type="ARBA" id="ARBA00022840"/>
    </source>
</evidence>
<keyword evidence="7" id="KW-0963">Cytoplasm</keyword>
<dbReference type="SMART" id="SM01331">
    <property type="entry name" value="DUF3635"/>
    <property type="match status" value="1"/>
</dbReference>
<dbReference type="GO" id="GO:0072354">
    <property type="term" value="F:histone H3T3 kinase activity"/>
    <property type="evidence" value="ECO:0007669"/>
    <property type="project" value="TreeGrafter"/>
</dbReference>
<dbReference type="InterPro" id="IPR000719">
    <property type="entry name" value="Prot_kinase_dom"/>
</dbReference>
<evidence type="ECO:0000256" key="7">
    <source>
        <dbReference type="ARBA" id="ARBA00022490"/>
    </source>
</evidence>
<feature type="domain" description="Protein kinase" evidence="23">
    <location>
        <begin position="811"/>
        <end position="1125"/>
    </location>
</feature>
<protein>
    <recommendedName>
        <fullName evidence="19">Serine/threonine-protein kinase haspin</fullName>
        <ecNumber evidence="5">2.7.11.1</ecNumber>
    </recommendedName>
    <alternativeName>
        <fullName evidence="20">Germ cell-specific gene 2 protein</fullName>
    </alternativeName>
</protein>
<organism evidence="24 25">
    <name type="scientific">Ameiurus melas</name>
    <name type="common">Black bullhead</name>
    <name type="synonym">Silurus melas</name>
    <dbReference type="NCBI Taxonomy" id="219545"/>
    <lineage>
        <taxon>Eukaryota</taxon>
        <taxon>Metazoa</taxon>
        <taxon>Chordata</taxon>
        <taxon>Craniata</taxon>
        <taxon>Vertebrata</taxon>
        <taxon>Euteleostomi</taxon>
        <taxon>Actinopterygii</taxon>
        <taxon>Neopterygii</taxon>
        <taxon>Teleostei</taxon>
        <taxon>Ostariophysi</taxon>
        <taxon>Siluriformes</taxon>
        <taxon>Ictaluridae</taxon>
        <taxon>Ameiurus</taxon>
    </lineage>
</organism>
<dbReference type="Proteomes" id="UP000593565">
    <property type="component" value="Unassembled WGS sequence"/>
</dbReference>
<dbReference type="PANTHER" id="PTHR24419:SF18">
    <property type="entry name" value="SERINE_THREONINE-PROTEIN KINASE HASPIN"/>
    <property type="match status" value="1"/>
</dbReference>
<comment type="function">
    <text evidence="18">Serine/threonine-protein kinase that phosphorylates histone H3 at 'Thr-3' (H3T3ph) during mitosis. May act through H3T3ph to both position and modulate activation of AURKB and other components of the chromosomal passenger complex (CPC) at centromeres to ensure proper chromatid cohesion, metaphase alignment and normal progression through the cell cycle.</text>
</comment>
<dbReference type="Gene3D" id="3.30.200.20">
    <property type="entry name" value="Phosphorylase Kinase, domain 1"/>
    <property type="match status" value="1"/>
</dbReference>
<name>A0A7J5ZPI9_AMEME</name>
<feature type="region of interest" description="Disordered" evidence="22">
    <location>
        <begin position="317"/>
        <end position="392"/>
    </location>
</feature>
<evidence type="ECO:0000256" key="19">
    <source>
        <dbReference type="ARBA" id="ARBA00069281"/>
    </source>
</evidence>
<comment type="cofactor">
    <cofactor evidence="1">
        <name>Mg(2+)</name>
        <dbReference type="ChEBI" id="CHEBI:18420"/>
    </cofactor>
</comment>
<evidence type="ECO:0000256" key="20">
    <source>
        <dbReference type="ARBA" id="ARBA00081741"/>
    </source>
</evidence>
<evidence type="ECO:0000256" key="18">
    <source>
        <dbReference type="ARBA" id="ARBA00053811"/>
    </source>
</evidence>
<reference evidence="24 25" key="1">
    <citation type="submission" date="2020-02" db="EMBL/GenBank/DDBJ databases">
        <title>A chromosome-scale genome assembly of the black bullhead catfish (Ameiurus melas).</title>
        <authorList>
            <person name="Wen M."/>
            <person name="Zham M."/>
            <person name="Cabau C."/>
            <person name="Klopp C."/>
            <person name="Donnadieu C."/>
            <person name="Roques C."/>
            <person name="Bouchez O."/>
            <person name="Lampietro C."/>
            <person name="Jouanno E."/>
            <person name="Herpin A."/>
            <person name="Louis A."/>
            <person name="Berthelot C."/>
            <person name="Parey E."/>
            <person name="Roest-Crollius H."/>
            <person name="Braasch I."/>
            <person name="Postlethwait J."/>
            <person name="Robinson-Rechavi M."/>
            <person name="Echchiki A."/>
            <person name="Begum T."/>
            <person name="Montfort J."/>
            <person name="Schartl M."/>
            <person name="Bobe J."/>
            <person name="Guiguen Y."/>
        </authorList>
    </citation>
    <scope>NUCLEOTIDE SEQUENCE [LARGE SCALE GENOMIC DNA]</scope>
    <source>
        <strain evidence="24">M_S1</strain>
        <tissue evidence="24">Blood</tissue>
    </source>
</reference>
<dbReference type="GO" id="GO:0035556">
    <property type="term" value="P:intracellular signal transduction"/>
    <property type="evidence" value="ECO:0007669"/>
    <property type="project" value="TreeGrafter"/>
</dbReference>
<dbReference type="AlphaFoldDB" id="A0A7J5ZPI9"/>
<keyword evidence="11 21" id="KW-0547">Nucleotide-binding</keyword>
<dbReference type="Gene3D" id="1.10.510.10">
    <property type="entry name" value="Transferase(Phosphotransferase) domain 1"/>
    <property type="match status" value="1"/>
</dbReference>
<evidence type="ECO:0000256" key="12">
    <source>
        <dbReference type="ARBA" id="ARBA00022777"/>
    </source>
</evidence>
<feature type="compositionally biased region" description="Basic residues" evidence="22">
    <location>
        <begin position="339"/>
        <end position="356"/>
    </location>
</feature>
<sequence>MWNGRSELRNFSQLVATYKFGNSKTTTTTTTPPHHKMSVFRPSKPSYLKTYGKQKRRVEQWFSPDLKKKVFSFSSTPSSDQSLPEPTSKKRKTNNKKSTAFCSSRASRVAKQKAMEALKELESDEESIFIPGTAPRRKPGTKLIKKTAVTSTSPGIRDFISSKVEHASQSTRRMRKKQPVLSSSENESDYFVTNDKCSNAFRQNMSSNFKHITQGDSVGLPNLDRFVTQRKRVHRLQSEKHTFEQKPATQQESDTKPSVAFHSGAHRHSEVLREVSFNNVEEPLSSCKRPLLCSTPSVVSKRNLHCLEPSISEISSFSCDDLDKPPKNESTASELMSRPQKRGRPRKSKQCAKHTPKTATVQQIEEQAKHANAQSRLRLEKHRSSIESVSDRPDLKPLKGRVSVMLEELDVLDILSNQSDKWKQDVEKTYPPRLEAGPATSAAAIPSCHDEQACQMSSDYAMSDASTQAPHLTSSLGTSSILSISSLSVPPRNDLSSSVQMLTDHLKVECLSSCLTVCLQHLDLNNVHQAHQEIMKTQKGKVASPITLESKRRQNARNLKNFPCLVGTESAEQTSGSEMQTGGLVRRLTTSFMRSALSPASITAPRKMPVAKENNGLSTSRKVCVSGLNSSRWSKRGVGEQNRKQRQKTRSKPGDCSSNDSLPTGADSCMGEPACGWLQSSKLIGLPKTPLRVEMLNLSSFLTSFTPDSLRTHTWGRLKAALSIHKKMTAFPTPRRLALSNLKDPGLVNTSLDLFGTPVSNRAFSHLLRSSMNNTSMISANEDLSDAEKVYQECQQEGPLFFDDCIPAECMKRCIKIGEGTFGEVFSMVNNANQTAALKIIPVEGHQKVNGEPQKTFGEILHEIIISKELSALNSKEHNKTNGFIGLLNLHCVRGCYPSALLKAWDKFATEKGSENDRPDFFGVDQLFLILEFEFGGSDLENMNGKLTSMAQAKSVLHQVTAALAVAEEALCFEHRDLHWGNILVKNTKEKRNQFLLNGSVHSVETRGVHVNVIDYSLSRLEIDGLTVSCDIANEEELFMGQGDYQFEIYRLMKKENNNCWSDYNPHSNVLWLHYLADKLLTMRYRKKPHTSQQKALKSSLKSFHSEILNYHSAKDVLLHSTLFQ</sequence>
<evidence type="ECO:0000256" key="5">
    <source>
        <dbReference type="ARBA" id="ARBA00012513"/>
    </source>
</evidence>
<evidence type="ECO:0000256" key="4">
    <source>
        <dbReference type="ARBA" id="ARBA00004286"/>
    </source>
</evidence>
<evidence type="ECO:0000256" key="8">
    <source>
        <dbReference type="ARBA" id="ARBA00022527"/>
    </source>
</evidence>
<evidence type="ECO:0000256" key="14">
    <source>
        <dbReference type="ARBA" id="ARBA00023212"/>
    </source>
</evidence>
<dbReference type="SUPFAM" id="SSF56112">
    <property type="entry name" value="Protein kinase-like (PK-like)"/>
    <property type="match status" value="1"/>
</dbReference>
<dbReference type="InterPro" id="IPR011009">
    <property type="entry name" value="Kinase-like_dom_sf"/>
</dbReference>
<keyword evidence="8" id="KW-0723">Serine/threonine-protein kinase</keyword>
<dbReference type="GO" id="GO:0051276">
    <property type="term" value="P:chromosome organization"/>
    <property type="evidence" value="ECO:0007669"/>
    <property type="project" value="UniProtKB-ARBA"/>
</dbReference>
<comment type="catalytic activity">
    <reaction evidence="16">
        <text>L-threonyl-[protein] + ATP = O-phospho-L-threonyl-[protein] + ADP + H(+)</text>
        <dbReference type="Rhea" id="RHEA:46608"/>
        <dbReference type="Rhea" id="RHEA-COMP:11060"/>
        <dbReference type="Rhea" id="RHEA-COMP:11605"/>
        <dbReference type="ChEBI" id="CHEBI:15378"/>
        <dbReference type="ChEBI" id="CHEBI:30013"/>
        <dbReference type="ChEBI" id="CHEBI:30616"/>
        <dbReference type="ChEBI" id="CHEBI:61977"/>
        <dbReference type="ChEBI" id="CHEBI:456216"/>
        <dbReference type="EC" id="2.7.11.1"/>
    </reaction>
</comment>
<dbReference type="PROSITE" id="PS00107">
    <property type="entry name" value="PROTEIN_KINASE_ATP"/>
    <property type="match status" value="1"/>
</dbReference>
<feature type="compositionally biased region" description="Low complexity" evidence="22">
    <location>
        <begin position="72"/>
        <end position="82"/>
    </location>
</feature>
<evidence type="ECO:0000256" key="22">
    <source>
        <dbReference type="SAM" id="MobiDB-lite"/>
    </source>
</evidence>
<dbReference type="GO" id="GO:0005819">
    <property type="term" value="C:spindle"/>
    <property type="evidence" value="ECO:0007669"/>
    <property type="project" value="UniProtKB-SubCell"/>
</dbReference>
<evidence type="ECO:0000256" key="17">
    <source>
        <dbReference type="ARBA" id="ARBA00048679"/>
    </source>
</evidence>
<dbReference type="FunFam" id="3.30.200.20:FF:000409">
    <property type="entry name" value="serine/threonine-protein kinase haspin"/>
    <property type="match status" value="1"/>
</dbReference>
<keyword evidence="13 21" id="KW-0067">ATP-binding</keyword>
<evidence type="ECO:0000256" key="9">
    <source>
        <dbReference type="ARBA" id="ARBA00022553"/>
    </source>
</evidence>
<feature type="binding site" evidence="21">
    <location>
        <position position="839"/>
    </location>
    <ligand>
        <name>ATP</name>
        <dbReference type="ChEBI" id="CHEBI:30616"/>
    </ligand>
</feature>
<keyword evidence="6" id="KW-0158">Chromosome</keyword>
<dbReference type="EC" id="2.7.11.1" evidence="5"/>
<feature type="region of interest" description="Disordered" evidence="22">
    <location>
        <begin position="72"/>
        <end position="105"/>
    </location>
</feature>
<keyword evidence="9" id="KW-0597">Phosphoprotein</keyword>
<evidence type="ECO:0000313" key="24">
    <source>
        <dbReference type="EMBL" id="KAF4071537.1"/>
    </source>
</evidence>
<dbReference type="FunFam" id="1.10.510.10:FF:000401">
    <property type="entry name" value="serine/threonine-protein kinase haspin"/>
    <property type="match status" value="1"/>
</dbReference>
<dbReference type="InterPro" id="IPR024604">
    <property type="entry name" value="GSG2_C"/>
</dbReference>
<dbReference type="SMART" id="SM00220">
    <property type="entry name" value="S_TKc"/>
    <property type="match status" value="1"/>
</dbReference>
<feature type="region of interest" description="Disordered" evidence="22">
    <location>
        <begin position="632"/>
        <end position="663"/>
    </location>
</feature>
<accession>A0A7J5ZPI9</accession>
<dbReference type="GO" id="GO:0005524">
    <property type="term" value="F:ATP binding"/>
    <property type="evidence" value="ECO:0007669"/>
    <property type="project" value="UniProtKB-UniRule"/>
</dbReference>
<proteinExistence type="predicted"/>
<dbReference type="GO" id="GO:1901991">
    <property type="term" value="P:negative regulation of mitotic cell cycle phase transition"/>
    <property type="evidence" value="ECO:0007669"/>
    <property type="project" value="UniProtKB-ARBA"/>
</dbReference>
<dbReference type="GO" id="GO:0000278">
    <property type="term" value="P:mitotic cell cycle"/>
    <property type="evidence" value="ECO:0007669"/>
    <property type="project" value="TreeGrafter"/>
</dbReference>
<comment type="subcellular location">
    <subcellularLocation>
        <location evidence="4">Chromosome</location>
    </subcellularLocation>
    <subcellularLocation>
        <location evidence="3">Cytoplasm</location>
        <location evidence="3">Cytoskeleton</location>
        <location evidence="3">Spindle</location>
    </subcellularLocation>
    <subcellularLocation>
        <location evidence="2">Nucleus</location>
    </subcellularLocation>
</comment>
<evidence type="ECO:0000256" key="15">
    <source>
        <dbReference type="ARBA" id="ARBA00023242"/>
    </source>
</evidence>
<evidence type="ECO:0000256" key="16">
    <source>
        <dbReference type="ARBA" id="ARBA00047899"/>
    </source>
</evidence>
<comment type="caution">
    <text evidence="24">The sequence shown here is derived from an EMBL/GenBank/DDBJ whole genome shotgun (WGS) entry which is preliminary data.</text>
</comment>
<keyword evidence="14" id="KW-0206">Cytoskeleton</keyword>
<evidence type="ECO:0000256" key="2">
    <source>
        <dbReference type="ARBA" id="ARBA00004123"/>
    </source>
</evidence>
<dbReference type="GO" id="GO:0005694">
    <property type="term" value="C:chromosome"/>
    <property type="evidence" value="ECO:0007669"/>
    <property type="project" value="UniProtKB-SubCell"/>
</dbReference>
<evidence type="ECO:0000256" key="11">
    <source>
        <dbReference type="ARBA" id="ARBA00022741"/>
    </source>
</evidence>
<keyword evidence="15" id="KW-0539">Nucleus</keyword>
<gene>
    <name evidence="24" type="ORF">AMELA_G00274520</name>
</gene>
<evidence type="ECO:0000256" key="6">
    <source>
        <dbReference type="ARBA" id="ARBA00022454"/>
    </source>
</evidence>
<keyword evidence="25" id="KW-1185">Reference proteome</keyword>
<feature type="compositionally biased region" description="Basic and acidic residues" evidence="22">
    <location>
        <begin position="382"/>
        <end position="392"/>
    </location>
</feature>
<dbReference type="GO" id="GO:0005737">
    <property type="term" value="C:cytoplasm"/>
    <property type="evidence" value="ECO:0007669"/>
    <property type="project" value="TreeGrafter"/>
</dbReference>
<feature type="region of interest" description="Disordered" evidence="22">
    <location>
        <begin position="236"/>
        <end position="258"/>
    </location>
</feature>
<evidence type="ECO:0000256" key="10">
    <source>
        <dbReference type="ARBA" id="ARBA00022679"/>
    </source>
</evidence>
<dbReference type="InterPro" id="IPR017441">
    <property type="entry name" value="Protein_kinase_ATP_BS"/>
</dbReference>
<dbReference type="EMBL" id="JAAGNN010000027">
    <property type="protein sequence ID" value="KAF4071537.1"/>
    <property type="molecule type" value="Genomic_DNA"/>
</dbReference>
<dbReference type="PROSITE" id="PS50011">
    <property type="entry name" value="PROTEIN_KINASE_DOM"/>
    <property type="match status" value="1"/>
</dbReference>
<evidence type="ECO:0000259" key="23">
    <source>
        <dbReference type="PROSITE" id="PS50011"/>
    </source>
</evidence>
<dbReference type="Pfam" id="PF12330">
    <property type="entry name" value="Haspin_kinase"/>
    <property type="match status" value="1"/>
</dbReference>
<evidence type="ECO:0000256" key="1">
    <source>
        <dbReference type="ARBA" id="ARBA00001946"/>
    </source>
</evidence>
<evidence type="ECO:0000313" key="25">
    <source>
        <dbReference type="Proteomes" id="UP000593565"/>
    </source>
</evidence>
<keyword evidence="12" id="KW-0418">Kinase</keyword>
<keyword evidence="10" id="KW-0808">Transferase</keyword>